<dbReference type="AlphaFoldDB" id="A0A2U2DMS5"/>
<comment type="caution">
    <text evidence="1">The sequence shown here is derived from an EMBL/GenBank/DDBJ whole genome shotgun (WGS) entry which is preliminary data.</text>
</comment>
<dbReference type="EMBL" id="QFBC01000010">
    <property type="protein sequence ID" value="PWE54549.1"/>
    <property type="molecule type" value="Genomic_DNA"/>
</dbReference>
<gene>
    <name evidence="1" type="ORF">DEM27_20865</name>
</gene>
<accession>A0A2U2DMS5</accession>
<evidence type="ECO:0000313" key="1">
    <source>
        <dbReference type="EMBL" id="PWE54549.1"/>
    </source>
</evidence>
<organism evidence="1 2">
    <name type="scientific">Metarhizobium album</name>
    <dbReference type="NCBI Taxonomy" id="2182425"/>
    <lineage>
        <taxon>Bacteria</taxon>
        <taxon>Pseudomonadati</taxon>
        <taxon>Pseudomonadota</taxon>
        <taxon>Alphaproteobacteria</taxon>
        <taxon>Hyphomicrobiales</taxon>
        <taxon>Rhizobiaceae</taxon>
        <taxon>Metarhizobium</taxon>
    </lineage>
</organism>
<keyword evidence="2" id="KW-1185">Reference proteome</keyword>
<sequence length="62" mass="6578">MPGTGDIMTRRPRQNHSPAFKAKVALAAPDAVAMACKAVRSNSSDRHCLQYEAKPKIIAAAG</sequence>
<evidence type="ECO:0000313" key="2">
    <source>
        <dbReference type="Proteomes" id="UP000245252"/>
    </source>
</evidence>
<protein>
    <recommendedName>
        <fullName evidence="3">Transposase</fullName>
    </recommendedName>
</protein>
<name>A0A2U2DMS5_9HYPH</name>
<proteinExistence type="predicted"/>
<dbReference type="Proteomes" id="UP000245252">
    <property type="component" value="Unassembled WGS sequence"/>
</dbReference>
<reference evidence="1 2" key="1">
    <citation type="submission" date="2018-05" db="EMBL/GenBank/DDBJ databases">
        <title>The draft genome of strain NS-104.</title>
        <authorList>
            <person name="Hang P."/>
            <person name="Jiang J."/>
        </authorList>
    </citation>
    <scope>NUCLEOTIDE SEQUENCE [LARGE SCALE GENOMIC DNA]</scope>
    <source>
        <strain evidence="1 2">NS-104</strain>
    </source>
</reference>
<evidence type="ECO:0008006" key="3">
    <source>
        <dbReference type="Google" id="ProtNLM"/>
    </source>
</evidence>